<evidence type="ECO:0000313" key="2">
    <source>
        <dbReference type="EnsemblPlants" id="OMERI04G05840.1"/>
    </source>
</evidence>
<reference evidence="2" key="1">
    <citation type="submission" date="2015-04" db="UniProtKB">
        <authorList>
            <consortium name="EnsemblPlants"/>
        </authorList>
    </citation>
    <scope>IDENTIFICATION</scope>
</reference>
<evidence type="ECO:0000256" key="1">
    <source>
        <dbReference type="SAM" id="MobiDB-lite"/>
    </source>
</evidence>
<accession>A0A0E0DC30</accession>
<reference evidence="2" key="2">
    <citation type="submission" date="2018-05" db="EMBL/GenBank/DDBJ databases">
        <title>OmerRS3 (Oryza meridionalis Reference Sequence Version 3).</title>
        <authorList>
            <person name="Zhang J."/>
            <person name="Kudrna D."/>
            <person name="Lee S."/>
            <person name="Talag J."/>
            <person name="Welchert J."/>
            <person name="Wing R.A."/>
        </authorList>
    </citation>
    <scope>NUCLEOTIDE SEQUENCE [LARGE SCALE GENOMIC DNA]</scope>
    <source>
        <strain evidence="2">cv. OR44</strain>
    </source>
</reference>
<sequence length="158" mass="17094">MQRPAVGEREAVSTEQRSWLAGERWVGEPGPTSEAMQETGRRGRRRRRGHQAVGFMGKSRLAAQSQEKPPVAKPVSTRSAGKAVDPRGEGGEERLRTMGLAARRQSGGRPTFQSEKPMGTKGVGHGSVEGGDRKIRETADLTCGPKGISELSRSFSRL</sequence>
<keyword evidence="3" id="KW-1185">Reference proteome</keyword>
<dbReference type="Proteomes" id="UP000008021">
    <property type="component" value="Chromosome 4"/>
</dbReference>
<proteinExistence type="predicted"/>
<feature type="compositionally biased region" description="Basic and acidic residues" evidence="1">
    <location>
        <begin position="84"/>
        <end position="96"/>
    </location>
</feature>
<dbReference type="HOGENOM" id="CLU_1672084_0_0_1"/>
<name>A0A0E0DC30_9ORYZ</name>
<feature type="region of interest" description="Disordered" evidence="1">
    <location>
        <begin position="1"/>
        <end position="137"/>
    </location>
</feature>
<dbReference type="EnsemblPlants" id="OMERI04G05840.1">
    <property type="protein sequence ID" value="OMERI04G05840.1"/>
    <property type="gene ID" value="OMERI04G05840"/>
</dbReference>
<dbReference type="AlphaFoldDB" id="A0A0E0DC30"/>
<organism evidence="2">
    <name type="scientific">Oryza meridionalis</name>
    <dbReference type="NCBI Taxonomy" id="40149"/>
    <lineage>
        <taxon>Eukaryota</taxon>
        <taxon>Viridiplantae</taxon>
        <taxon>Streptophyta</taxon>
        <taxon>Embryophyta</taxon>
        <taxon>Tracheophyta</taxon>
        <taxon>Spermatophyta</taxon>
        <taxon>Magnoliopsida</taxon>
        <taxon>Liliopsida</taxon>
        <taxon>Poales</taxon>
        <taxon>Poaceae</taxon>
        <taxon>BOP clade</taxon>
        <taxon>Oryzoideae</taxon>
        <taxon>Oryzeae</taxon>
        <taxon>Oryzinae</taxon>
        <taxon>Oryza</taxon>
    </lineage>
</organism>
<dbReference type="Gramene" id="OMERI04G05840.1">
    <property type="protein sequence ID" value="OMERI04G05840.1"/>
    <property type="gene ID" value="OMERI04G05840"/>
</dbReference>
<feature type="compositionally biased region" description="Basic and acidic residues" evidence="1">
    <location>
        <begin position="1"/>
        <end position="12"/>
    </location>
</feature>
<protein>
    <submittedName>
        <fullName evidence="2">Uncharacterized protein</fullName>
    </submittedName>
</protein>
<evidence type="ECO:0000313" key="3">
    <source>
        <dbReference type="Proteomes" id="UP000008021"/>
    </source>
</evidence>